<protein>
    <submittedName>
        <fullName evidence="4">Patatin-like phospholipase family protein</fullName>
    </submittedName>
</protein>
<proteinExistence type="predicted"/>
<sequence length="344" mass="39329">MNYPFKNLVFEGGGVKGIAYVGALELLEQRQILANIVRVGGTSAGAINAVLIGLGYSLEETRKLLWQLDFNQFMDDSWGIIRDSQRLLSEFGWYRGDFFRQWIGDIIAAKTGSSETTFADLEAMKTEHPFKSLFFIGTNLSTSFSEVFSFEHTPTVALADAVRISMSIPLFFAAKRSLRGDVYVDGGLLNNYPIKLFDRKRYLIDCPICEPEYYQRLNAKQPQQAAERRDYVYNQQTLGFRLDSKQEIAVIRDQSAIEHRQIDHFFDYTWALVHTVLEAQQNAHLHSDDWARTVYIDTLGVKTTDFDINEQQKQALLDSGKQGAQCFLDWFDDEQPKPNKLQSA</sequence>
<feature type="active site" description="Nucleophile" evidence="2">
    <location>
        <position position="43"/>
    </location>
</feature>
<gene>
    <name evidence="4" type="ORF">L9G74_18795</name>
</gene>
<keyword evidence="1 2" id="KW-0443">Lipid metabolism</keyword>
<name>A0ABT2FQ59_9GAMM</name>
<feature type="short sequence motif" description="GXGXXG" evidence="2">
    <location>
        <begin position="12"/>
        <end position="17"/>
    </location>
</feature>
<evidence type="ECO:0000256" key="1">
    <source>
        <dbReference type="ARBA" id="ARBA00023098"/>
    </source>
</evidence>
<keyword evidence="2" id="KW-0442">Lipid degradation</keyword>
<dbReference type="InterPro" id="IPR002641">
    <property type="entry name" value="PNPLA_dom"/>
</dbReference>
<feature type="domain" description="PNPLA" evidence="3">
    <location>
        <begin position="8"/>
        <end position="198"/>
    </location>
</feature>
<accession>A0ABT2FQ59</accession>
<dbReference type="Gene3D" id="3.40.1090.10">
    <property type="entry name" value="Cytosolic phospholipase A2 catalytic domain"/>
    <property type="match status" value="2"/>
</dbReference>
<evidence type="ECO:0000313" key="5">
    <source>
        <dbReference type="Proteomes" id="UP001201549"/>
    </source>
</evidence>
<reference evidence="5" key="1">
    <citation type="submission" date="2023-07" db="EMBL/GenBank/DDBJ databases">
        <title>Shewanella mangrovi sp. nov., an acetaldehyde- degrading bacterium isolated from mangrove sediment.</title>
        <authorList>
            <person name="Liu Y."/>
        </authorList>
    </citation>
    <scope>NUCLEOTIDE SEQUENCE [LARGE SCALE GENOMIC DNA]</scope>
    <source>
        <strain evidence="5">C32</strain>
    </source>
</reference>
<dbReference type="PANTHER" id="PTHR46394">
    <property type="entry name" value="ANNEXIN"/>
    <property type="match status" value="1"/>
</dbReference>
<dbReference type="EMBL" id="JAKOGG010000022">
    <property type="protein sequence ID" value="MCS4558490.1"/>
    <property type="molecule type" value="Genomic_DNA"/>
</dbReference>
<evidence type="ECO:0000313" key="4">
    <source>
        <dbReference type="EMBL" id="MCS4558490.1"/>
    </source>
</evidence>
<keyword evidence="2" id="KW-0378">Hydrolase</keyword>
<dbReference type="PANTHER" id="PTHR46394:SF1">
    <property type="entry name" value="PNPLA DOMAIN-CONTAINING PROTEIN"/>
    <property type="match status" value="1"/>
</dbReference>
<dbReference type="PROSITE" id="PS51635">
    <property type="entry name" value="PNPLA"/>
    <property type="match status" value="1"/>
</dbReference>
<feature type="short sequence motif" description="DGA/G" evidence="2">
    <location>
        <begin position="185"/>
        <end position="187"/>
    </location>
</feature>
<dbReference type="CDD" id="cd07207">
    <property type="entry name" value="Pat_ExoU_VipD_like"/>
    <property type="match status" value="1"/>
</dbReference>
<comment type="caution">
    <text evidence="4">The sequence shown here is derived from an EMBL/GenBank/DDBJ whole genome shotgun (WGS) entry which is preliminary data.</text>
</comment>
<dbReference type="InterPro" id="IPR052580">
    <property type="entry name" value="Lipid_Hydrolase"/>
</dbReference>
<dbReference type="Pfam" id="PF01734">
    <property type="entry name" value="Patatin"/>
    <property type="match status" value="1"/>
</dbReference>
<dbReference type="RefSeq" id="WP_238898309.1">
    <property type="nucleotide sequence ID" value="NZ_JAKOGG010000022.1"/>
</dbReference>
<evidence type="ECO:0000259" key="3">
    <source>
        <dbReference type="PROSITE" id="PS51635"/>
    </source>
</evidence>
<dbReference type="SUPFAM" id="SSF52151">
    <property type="entry name" value="FabD/lysophospholipase-like"/>
    <property type="match status" value="1"/>
</dbReference>
<organism evidence="4 5">
    <name type="scientific">Shewanella electrica</name>
    <dbReference type="NCBI Taxonomy" id="515560"/>
    <lineage>
        <taxon>Bacteria</taxon>
        <taxon>Pseudomonadati</taxon>
        <taxon>Pseudomonadota</taxon>
        <taxon>Gammaproteobacteria</taxon>
        <taxon>Alteromonadales</taxon>
        <taxon>Shewanellaceae</taxon>
        <taxon>Shewanella</taxon>
    </lineage>
</organism>
<dbReference type="InterPro" id="IPR016035">
    <property type="entry name" value="Acyl_Trfase/lysoPLipase"/>
</dbReference>
<keyword evidence="5" id="KW-1185">Reference proteome</keyword>
<feature type="short sequence motif" description="GXSXG" evidence="2">
    <location>
        <begin position="41"/>
        <end position="45"/>
    </location>
</feature>
<dbReference type="Proteomes" id="UP001201549">
    <property type="component" value="Unassembled WGS sequence"/>
</dbReference>
<evidence type="ECO:0000256" key="2">
    <source>
        <dbReference type="PROSITE-ProRule" id="PRU01161"/>
    </source>
</evidence>
<feature type="active site" description="Proton acceptor" evidence="2">
    <location>
        <position position="185"/>
    </location>
</feature>